<dbReference type="SUPFAM" id="SSF64586">
    <property type="entry name" value="C-terminal domain of ProRS"/>
    <property type="match status" value="1"/>
</dbReference>
<dbReference type="CDD" id="cd00778">
    <property type="entry name" value="ProRS_core_arch_euk"/>
    <property type="match status" value="1"/>
</dbReference>
<dbReference type="HAMAP" id="MF_01571">
    <property type="entry name" value="Pro_tRNA_synth_type3"/>
    <property type="match status" value="1"/>
</dbReference>
<dbReference type="GO" id="GO:0004827">
    <property type="term" value="F:proline-tRNA ligase activity"/>
    <property type="evidence" value="ECO:0007669"/>
    <property type="project" value="UniProtKB-EC"/>
</dbReference>
<evidence type="ECO:0000256" key="2">
    <source>
        <dbReference type="ARBA" id="ARBA00022598"/>
    </source>
</evidence>
<feature type="domain" description="WHEP-TRS" evidence="12">
    <location>
        <begin position="78"/>
        <end position="134"/>
    </location>
</feature>
<feature type="chain" id="PRO_5031465186" description="proline--tRNA ligase" evidence="10">
    <location>
        <begin position="27"/>
        <end position="663"/>
    </location>
</feature>
<dbReference type="GO" id="GO:0017101">
    <property type="term" value="C:aminoacyl-tRNA synthetase multienzyme complex"/>
    <property type="evidence" value="ECO:0007669"/>
    <property type="project" value="TreeGrafter"/>
</dbReference>
<keyword evidence="3" id="KW-0547">Nucleotide-binding</keyword>
<dbReference type="Pfam" id="PF00587">
    <property type="entry name" value="tRNA-synt_2b"/>
    <property type="match status" value="1"/>
</dbReference>
<dbReference type="InterPro" id="IPR016061">
    <property type="entry name" value="Pro-tRNA_ligase_II_C"/>
</dbReference>
<sequence>MSQTTGTKKNTVRLLAVVALASSSVAFQTSSGDMHSALLRRGPSVFRALPQQAASRFGGFSAPFSRAGAFRLSSSATSAEDLTAQIGDVGAKLRQAKEAGTPKDELKPLIDELVGLKAQFEEVTGQPFDPPKGDKKKKKPAAPPAKAKGGKAVAADAKSDYITPREEDYSQWYQDVVAAAGLVDQSPVRGCMVIKPWGMAIWDALREDLDREIKAKEVQNAYFPLFIPRSFLSKEAEHVEGFAKECAVVTHHRLCADPEGGGLIPDPQAKLEEPLVVRPTSETIIWNMFGKWIDSYRDLPLKINQWANVVRWELRTRPFLRSAEFLWQEGHTAHASSAEALGTAREMLDVYEDVCRRVLAVPVVKGVKSPSERFAGAEETFTIEALMQNGWALQSGTSHFLGQNFARAFDVFFQTAEGGRELVWATSWGVSTRLLGALVMTHSDDAGLVLPPPVAPVQAVIVPITKGEGEETALVRRHVDRMVAQLKRAGVRVKVDDRPQLRPGAKYFEWERKGVPVRIEIGPRDAKAGQCVVALRTGGDKRELALPADDQDAKFTHSISAILDEVHNDLLTKAEERMKAKTFEISTYEEMKSILESGDKSKLGFFLVPWRCDAAAEDAIKDECKATIRCYPLDLNVEGAVEGKTCFYSGEPATHMALFARAF</sequence>
<evidence type="ECO:0000256" key="1">
    <source>
        <dbReference type="ARBA" id="ARBA00012831"/>
    </source>
</evidence>
<feature type="signal peptide" evidence="10">
    <location>
        <begin position="1"/>
        <end position="26"/>
    </location>
</feature>
<keyword evidence="6" id="KW-0030">Aminoacyl-tRNA synthetase</keyword>
<evidence type="ECO:0000256" key="6">
    <source>
        <dbReference type="ARBA" id="ARBA00023146"/>
    </source>
</evidence>
<dbReference type="FunFam" id="3.30.930.10:FF:000037">
    <property type="entry name" value="Proline--tRNA ligase"/>
    <property type="match status" value="1"/>
</dbReference>
<evidence type="ECO:0000256" key="3">
    <source>
        <dbReference type="ARBA" id="ARBA00022741"/>
    </source>
</evidence>
<dbReference type="CDD" id="cd00862">
    <property type="entry name" value="ProRS_anticodon_zinc"/>
    <property type="match status" value="1"/>
</dbReference>
<dbReference type="InterPro" id="IPR033721">
    <property type="entry name" value="ProRS_core_arch_euk"/>
</dbReference>
<evidence type="ECO:0000313" key="13">
    <source>
        <dbReference type="EMBL" id="CAE0634677.1"/>
    </source>
</evidence>
<keyword evidence="5" id="KW-0648">Protein biosynthesis</keyword>
<dbReference type="GO" id="GO:0006433">
    <property type="term" value="P:prolyl-tRNA aminoacylation"/>
    <property type="evidence" value="ECO:0007669"/>
    <property type="project" value="InterPro"/>
</dbReference>
<evidence type="ECO:0000256" key="4">
    <source>
        <dbReference type="ARBA" id="ARBA00022840"/>
    </source>
</evidence>
<reference evidence="13" key="1">
    <citation type="submission" date="2021-01" db="EMBL/GenBank/DDBJ databases">
        <authorList>
            <person name="Corre E."/>
            <person name="Pelletier E."/>
            <person name="Niang G."/>
            <person name="Scheremetjew M."/>
            <person name="Finn R."/>
            <person name="Kale V."/>
            <person name="Holt S."/>
            <person name="Cochrane G."/>
            <person name="Meng A."/>
            <person name="Brown T."/>
            <person name="Cohen L."/>
        </authorList>
    </citation>
    <scope>NUCLEOTIDE SEQUENCE</scope>
    <source>
        <strain evidence="13">CCMP3107</strain>
    </source>
</reference>
<feature type="region of interest" description="Disordered" evidence="9">
    <location>
        <begin position="124"/>
        <end position="150"/>
    </location>
</feature>
<dbReference type="EC" id="6.1.1.15" evidence="1"/>
<keyword evidence="2" id="KW-0436">Ligase</keyword>
<protein>
    <recommendedName>
        <fullName evidence="1">proline--tRNA ligase</fullName>
        <ecNumber evidence="1">6.1.1.15</ecNumber>
    </recommendedName>
    <alternativeName>
        <fullName evidence="7">Prolyl-tRNA synthetase</fullName>
    </alternativeName>
</protein>
<dbReference type="Pfam" id="PF00458">
    <property type="entry name" value="WHEP-TRS"/>
    <property type="match status" value="1"/>
</dbReference>
<dbReference type="GO" id="GO:0005737">
    <property type="term" value="C:cytoplasm"/>
    <property type="evidence" value="ECO:0007669"/>
    <property type="project" value="InterPro"/>
</dbReference>
<dbReference type="SUPFAM" id="SSF52954">
    <property type="entry name" value="Class II aaRS ABD-related"/>
    <property type="match status" value="1"/>
</dbReference>
<dbReference type="SMART" id="SM00991">
    <property type="entry name" value="WHEP-TRS"/>
    <property type="match status" value="1"/>
</dbReference>
<evidence type="ECO:0000256" key="8">
    <source>
        <dbReference type="ARBA" id="ARBA00047671"/>
    </source>
</evidence>
<evidence type="ECO:0000259" key="11">
    <source>
        <dbReference type="PROSITE" id="PS50862"/>
    </source>
</evidence>
<dbReference type="InterPro" id="IPR004154">
    <property type="entry name" value="Anticodon-bd"/>
</dbReference>
<dbReference type="InterPro" id="IPR004499">
    <property type="entry name" value="Pro-tRNA-ligase_IIa_arc-type"/>
</dbReference>
<dbReference type="InterPro" id="IPR045864">
    <property type="entry name" value="aa-tRNA-synth_II/BPL/LPL"/>
</dbReference>
<evidence type="ECO:0000256" key="7">
    <source>
        <dbReference type="ARBA" id="ARBA00029731"/>
    </source>
</evidence>
<dbReference type="Gene3D" id="3.40.50.800">
    <property type="entry name" value="Anticodon-binding domain"/>
    <property type="match status" value="1"/>
</dbReference>
<dbReference type="SMART" id="SM00946">
    <property type="entry name" value="ProRS-C_1"/>
    <property type="match status" value="1"/>
</dbReference>
<dbReference type="PROSITE" id="PS50862">
    <property type="entry name" value="AA_TRNA_LIGASE_II"/>
    <property type="match status" value="1"/>
</dbReference>
<evidence type="ECO:0000259" key="12">
    <source>
        <dbReference type="PROSITE" id="PS51185"/>
    </source>
</evidence>
<dbReference type="InterPro" id="IPR017449">
    <property type="entry name" value="Pro-tRNA_synth_II"/>
</dbReference>
<organism evidence="13">
    <name type="scientific">Heterosigma akashiwo</name>
    <name type="common">Chromophytic alga</name>
    <name type="synonym">Heterosigma carterae</name>
    <dbReference type="NCBI Taxonomy" id="2829"/>
    <lineage>
        <taxon>Eukaryota</taxon>
        <taxon>Sar</taxon>
        <taxon>Stramenopiles</taxon>
        <taxon>Ochrophyta</taxon>
        <taxon>Raphidophyceae</taxon>
        <taxon>Chattonellales</taxon>
        <taxon>Chattonellaceae</taxon>
        <taxon>Heterosigma</taxon>
    </lineage>
</organism>
<dbReference type="InterPro" id="IPR000738">
    <property type="entry name" value="WHEP-TRS_dom"/>
</dbReference>
<evidence type="ECO:0000256" key="9">
    <source>
        <dbReference type="SAM" id="MobiDB-lite"/>
    </source>
</evidence>
<proteinExistence type="inferred from homology"/>
<dbReference type="InterPro" id="IPR009068">
    <property type="entry name" value="uS15_NS1_RNA-bd_sf"/>
</dbReference>
<dbReference type="AlphaFoldDB" id="A0A7S3XX04"/>
<comment type="catalytic activity">
    <reaction evidence="8">
        <text>tRNA(Pro) + L-proline + ATP = L-prolyl-tRNA(Pro) + AMP + diphosphate</text>
        <dbReference type="Rhea" id="RHEA:14305"/>
        <dbReference type="Rhea" id="RHEA-COMP:9700"/>
        <dbReference type="Rhea" id="RHEA-COMP:9702"/>
        <dbReference type="ChEBI" id="CHEBI:30616"/>
        <dbReference type="ChEBI" id="CHEBI:33019"/>
        <dbReference type="ChEBI" id="CHEBI:60039"/>
        <dbReference type="ChEBI" id="CHEBI:78442"/>
        <dbReference type="ChEBI" id="CHEBI:78532"/>
        <dbReference type="ChEBI" id="CHEBI:456215"/>
        <dbReference type="EC" id="6.1.1.15"/>
    </reaction>
</comment>
<keyword evidence="10" id="KW-0732">Signal</keyword>
<dbReference type="Gene3D" id="3.30.110.30">
    <property type="entry name" value="C-terminal domain of ProRS"/>
    <property type="match status" value="1"/>
</dbReference>
<dbReference type="PANTHER" id="PTHR43382">
    <property type="entry name" value="PROLYL-TRNA SYNTHETASE"/>
    <property type="match status" value="1"/>
</dbReference>
<dbReference type="PANTHER" id="PTHR43382:SF3">
    <property type="entry name" value="PROLINE--TRNA LIGASE, CHLOROPLASTIC_MITOCHONDRIAL"/>
    <property type="match status" value="1"/>
</dbReference>
<dbReference type="Pfam" id="PF09180">
    <property type="entry name" value="ProRS-C_1"/>
    <property type="match status" value="1"/>
</dbReference>
<accession>A0A7S3XX04</accession>
<gene>
    <name evidence="13" type="ORF">HAKA00212_LOCUS13417</name>
</gene>
<dbReference type="PROSITE" id="PS51185">
    <property type="entry name" value="WHEP_TRS_2"/>
    <property type="match status" value="1"/>
</dbReference>
<dbReference type="SUPFAM" id="SSF47060">
    <property type="entry name" value="S15/NS1 RNA-binding domain"/>
    <property type="match status" value="1"/>
</dbReference>
<dbReference type="InterPro" id="IPR036621">
    <property type="entry name" value="Anticodon-bd_dom_sf"/>
</dbReference>
<dbReference type="Pfam" id="PF03129">
    <property type="entry name" value="HGTP_anticodon"/>
    <property type="match status" value="1"/>
</dbReference>
<dbReference type="Gene3D" id="3.30.930.10">
    <property type="entry name" value="Bira Bifunctional Protein, Domain 2"/>
    <property type="match status" value="1"/>
</dbReference>
<name>A0A7S3XX04_HETAK</name>
<feature type="domain" description="Aminoacyl-transfer RNA synthetases class-II family profile" evidence="11">
    <location>
        <begin position="198"/>
        <end position="451"/>
    </location>
</feature>
<dbReference type="NCBIfam" id="TIGR00408">
    <property type="entry name" value="proS_fam_I"/>
    <property type="match status" value="1"/>
</dbReference>
<evidence type="ECO:0000256" key="5">
    <source>
        <dbReference type="ARBA" id="ARBA00022917"/>
    </source>
</evidence>
<keyword evidence="4" id="KW-0067">ATP-binding</keyword>
<dbReference type="Gene3D" id="1.10.287.10">
    <property type="entry name" value="S15/NS1, RNA-binding"/>
    <property type="match status" value="1"/>
</dbReference>
<evidence type="ECO:0000256" key="10">
    <source>
        <dbReference type="SAM" id="SignalP"/>
    </source>
</evidence>
<dbReference type="SUPFAM" id="SSF55681">
    <property type="entry name" value="Class II aaRS and biotin synthetases"/>
    <property type="match status" value="1"/>
</dbReference>
<dbReference type="InterPro" id="IPR002314">
    <property type="entry name" value="aa-tRNA-synt_IIb"/>
</dbReference>
<dbReference type="GO" id="GO:0005524">
    <property type="term" value="F:ATP binding"/>
    <property type="evidence" value="ECO:0007669"/>
    <property type="project" value="UniProtKB-KW"/>
</dbReference>
<dbReference type="EMBL" id="HBIU01029140">
    <property type="protein sequence ID" value="CAE0634677.1"/>
    <property type="molecule type" value="Transcribed_RNA"/>
</dbReference>
<dbReference type="InterPro" id="IPR006195">
    <property type="entry name" value="aa-tRNA-synth_II"/>
</dbReference>